<comment type="caution">
    <text evidence="1">The sequence shown here is derived from an EMBL/GenBank/DDBJ whole genome shotgun (WGS) entry which is preliminary data.</text>
</comment>
<dbReference type="EMBL" id="JAVRAA010000005">
    <property type="protein sequence ID" value="MDT0337580.1"/>
    <property type="molecule type" value="Genomic_DNA"/>
</dbReference>
<reference evidence="1" key="1">
    <citation type="submission" date="2023-02" db="EMBL/GenBank/DDBJ databases">
        <title>Description of Herbaspirillum huttiense subsp. nephrolepsisexaltata and Herbaspirillum huttiense subsp. lycopersicon.</title>
        <authorList>
            <person name="Poudel M."/>
            <person name="Sharma A."/>
            <person name="Goss E."/>
            <person name="Tapia J.H."/>
            <person name="Harmon C.M."/>
            <person name="Jones J.B."/>
        </authorList>
    </citation>
    <scope>NUCLEOTIDE SEQUENCE</scope>
    <source>
        <strain evidence="1">NC40101</strain>
    </source>
</reference>
<name>A0AAE4G8F3_9BURK</name>
<accession>A0AAE4G8F3</accession>
<evidence type="ECO:0000313" key="1">
    <source>
        <dbReference type="EMBL" id="MDT0337580.1"/>
    </source>
</evidence>
<dbReference type="AlphaFoldDB" id="A0AAE4G8F3"/>
<organism evidence="1">
    <name type="scientific">Herbaspirillum huttiense subsp. nephrolepidis</name>
    <dbReference type="NCBI Taxonomy" id="3075126"/>
    <lineage>
        <taxon>Bacteria</taxon>
        <taxon>Pseudomonadati</taxon>
        <taxon>Pseudomonadota</taxon>
        <taxon>Betaproteobacteria</taxon>
        <taxon>Burkholderiales</taxon>
        <taxon>Oxalobacteraceae</taxon>
        <taxon>Herbaspirillum</taxon>
    </lineage>
</organism>
<sequence>MKTPTLPVPFECSEGFSMGWSFADDWLLQGGSPDAESPDGQQEDWYSGFFARCNEAKLGKDIQTVELA</sequence>
<proteinExistence type="predicted"/>
<gene>
    <name evidence="1" type="ORF">RJN63_12120</name>
</gene>
<protein>
    <submittedName>
        <fullName evidence="1">Uncharacterized protein</fullName>
    </submittedName>
</protein>
<dbReference type="RefSeq" id="WP_284077049.1">
    <property type="nucleotide sequence ID" value="NZ_JAVLSM010000007.1"/>
</dbReference>